<evidence type="ECO:0000256" key="1">
    <source>
        <dbReference type="SAM" id="MobiDB-lite"/>
    </source>
</evidence>
<protein>
    <submittedName>
        <fullName evidence="2">Uncharacterized protein</fullName>
    </submittedName>
</protein>
<gene>
    <name evidence="2" type="ORF">DM01DRAFT_1135022</name>
</gene>
<keyword evidence="3" id="KW-1185">Reference proteome</keyword>
<evidence type="ECO:0000313" key="3">
    <source>
        <dbReference type="Proteomes" id="UP000242146"/>
    </source>
</evidence>
<feature type="region of interest" description="Disordered" evidence="1">
    <location>
        <begin position="1"/>
        <end position="79"/>
    </location>
</feature>
<accession>A0A1X2GA20</accession>
<feature type="compositionally biased region" description="Polar residues" evidence="1">
    <location>
        <begin position="40"/>
        <end position="66"/>
    </location>
</feature>
<feature type="compositionally biased region" description="Low complexity" evidence="1">
    <location>
        <begin position="1"/>
        <end position="32"/>
    </location>
</feature>
<dbReference type="EMBL" id="MCGT01000031">
    <property type="protein sequence ID" value="ORX48037.1"/>
    <property type="molecule type" value="Genomic_DNA"/>
</dbReference>
<evidence type="ECO:0000313" key="2">
    <source>
        <dbReference type="EMBL" id="ORX48037.1"/>
    </source>
</evidence>
<dbReference type="AlphaFoldDB" id="A0A1X2GA20"/>
<organism evidence="2 3">
    <name type="scientific">Hesseltinella vesiculosa</name>
    <dbReference type="NCBI Taxonomy" id="101127"/>
    <lineage>
        <taxon>Eukaryota</taxon>
        <taxon>Fungi</taxon>
        <taxon>Fungi incertae sedis</taxon>
        <taxon>Mucoromycota</taxon>
        <taxon>Mucoromycotina</taxon>
        <taxon>Mucoromycetes</taxon>
        <taxon>Mucorales</taxon>
        <taxon>Cunninghamellaceae</taxon>
        <taxon>Hesseltinella</taxon>
    </lineage>
</organism>
<sequence>MAIHPSTSSTTAPPVASSSPAPSHRSSASTPPLTAEAQPAKSQPAETQSADHTLSSDPSLPATPSQLEHRPVQDGPTGH</sequence>
<name>A0A1X2GA20_9FUNG</name>
<comment type="caution">
    <text evidence="2">The sequence shown here is derived from an EMBL/GenBank/DDBJ whole genome shotgun (WGS) entry which is preliminary data.</text>
</comment>
<proteinExistence type="predicted"/>
<dbReference type="Proteomes" id="UP000242146">
    <property type="component" value="Unassembled WGS sequence"/>
</dbReference>
<reference evidence="2 3" key="1">
    <citation type="submission" date="2016-07" db="EMBL/GenBank/DDBJ databases">
        <title>Pervasive Adenine N6-methylation of Active Genes in Fungi.</title>
        <authorList>
            <consortium name="DOE Joint Genome Institute"/>
            <person name="Mondo S.J."/>
            <person name="Dannebaum R.O."/>
            <person name="Kuo R.C."/>
            <person name="Labutti K."/>
            <person name="Haridas S."/>
            <person name="Kuo A."/>
            <person name="Salamov A."/>
            <person name="Ahrendt S.R."/>
            <person name="Lipzen A."/>
            <person name="Sullivan W."/>
            <person name="Andreopoulos W.B."/>
            <person name="Clum A."/>
            <person name="Lindquist E."/>
            <person name="Daum C."/>
            <person name="Ramamoorthy G.K."/>
            <person name="Gryganskyi A."/>
            <person name="Culley D."/>
            <person name="Magnuson J.K."/>
            <person name="James T.Y."/>
            <person name="O'Malley M.A."/>
            <person name="Stajich J.E."/>
            <person name="Spatafora J.W."/>
            <person name="Visel A."/>
            <person name="Grigoriev I.V."/>
        </authorList>
    </citation>
    <scope>NUCLEOTIDE SEQUENCE [LARGE SCALE GENOMIC DNA]</scope>
    <source>
        <strain evidence="2 3">NRRL 3301</strain>
    </source>
</reference>